<dbReference type="EMBL" id="BFAV01000179">
    <property type="protein sequence ID" value="GBF35713.1"/>
    <property type="molecule type" value="Genomic_DNA"/>
</dbReference>
<accession>A0A2L2XJ29</accession>
<dbReference type="Proteomes" id="UP000239549">
    <property type="component" value="Unassembled WGS sequence"/>
</dbReference>
<sequence length="44" mass="4997">MSPLFFKILKRFSLKLFTTASPGGFPDRGPARARAPRTKNFKLE</sequence>
<dbReference type="AlphaFoldDB" id="A0A2L2XJ29"/>
<reference evidence="3" key="1">
    <citation type="submission" date="2018-02" db="EMBL/GenBank/DDBJ databases">
        <title>Genome sequence of Desulfocucumis palustris strain NAW-5.</title>
        <authorList>
            <person name="Watanabe M."/>
            <person name="Kojima H."/>
            <person name="Fukui M."/>
        </authorList>
    </citation>
    <scope>NUCLEOTIDE SEQUENCE [LARGE SCALE GENOMIC DNA]</scope>
    <source>
        <strain evidence="3">NAW-5</strain>
    </source>
</reference>
<evidence type="ECO:0000313" key="2">
    <source>
        <dbReference type="EMBL" id="GBF35713.1"/>
    </source>
</evidence>
<comment type="caution">
    <text evidence="2">The sequence shown here is derived from an EMBL/GenBank/DDBJ whole genome shotgun (WGS) entry which is preliminary data.</text>
</comment>
<feature type="compositionally biased region" description="Basic residues" evidence="1">
    <location>
        <begin position="34"/>
        <end position="44"/>
    </location>
</feature>
<organism evidence="2 3">
    <name type="scientific">Desulfocucumis palustris</name>
    <dbReference type="NCBI Taxonomy" id="1898651"/>
    <lineage>
        <taxon>Bacteria</taxon>
        <taxon>Bacillati</taxon>
        <taxon>Bacillota</taxon>
        <taxon>Clostridia</taxon>
        <taxon>Eubacteriales</taxon>
        <taxon>Desulfocucumaceae</taxon>
        <taxon>Desulfocucumis</taxon>
    </lineage>
</organism>
<keyword evidence="3" id="KW-1185">Reference proteome</keyword>
<proteinExistence type="predicted"/>
<evidence type="ECO:0000313" key="3">
    <source>
        <dbReference type="Proteomes" id="UP000239549"/>
    </source>
</evidence>
<protein>
    <submittedName>
        <fullName evidence="2">Uncharacterized protein</fullName>
    </submittedName>
</protein>
<gene>
    <name evidence="2" type="ORF">DCCM_4842</name>
</gene>
<feature type="region of interest" description="Disordered" evidence="1">
    <location>
        <begin position="21"/>
        <end position="44"/>
    </location>
</feature>
<name>A0A2L2XJ29_9FIRM</name>
<evidence type="ECO:0000256" key="1">
    <source>
        <dbReference type="SAM" id="MobiDB-lite"/>
    </source>
</evidence>